<protein>
    <submittedName>
        <fullName evidence="3">Phage terminase large subunit</fullName>
    </submittedName>
</protein>
<dbReference type="InterPro" id="IPR006517">
    <property type="entry name" value="Phage_terminase_lsu-like_C"/>
</dbReference>
<keyword evidence="4" id="KW-1185">Reference proteome</keyword>
<evidence type="ECO:0000259" key="2">
    <source>
        <dbReference type="Pfam" id="PF17289"/>
    </source>
</evidence>
<dbReference type="NCBIfam" id="TIGR01630">
    <property type="entry name" value="psiM2_ORF9"/>
    <property type="match status" value="1"/>
</dbReference>
<evidence type="ECO:0000256" key="1">
    <source>
        <dbReference type="ARBA" id="ARBA00022612"/>
    </source>
</evidence>
<dbReference type="EMBL" id="JBHSOG010000042">
    <property type="protein sequence ID" value="MFC5769797.1"/>
    <property type="molecule type" value="Genomic_DNA"/>
</dbReference>
<evidence type="ECO:0000313" key="4">
    <source>
        <dbReference type="Proteomes" id="UP001595974"/>
    </source>
</evidence>
<comment type="caution">
    <text evidence="3">The sequence shown here is derived from an EMBL/GenBank/DDBJ whole genome shotgun (WGS) entry which is preliminary data.</text>
</comment>
<feature type="domain" description="Terminase large subunit gp17-like C-terminal" evidence="2">
    <location>
        <begin position="289"/>
        <end position="438"/>
    </location>
</feature>
<accession>A0ABW1ARL3</accession>
<sequence>MTDAAERVTIRPQPGPQEAFLASSADIVIYGGAAFGGKTFALLLETTRHSENPQFGAVIFRRTTTQVAAEGGLWDTSEELYPLLGAKPSSLSWAFPSGAKVTFAHLQHEKTKFEWQGGQIAMIGFDELTHFTAGQFWYMLSRNRSNSGVAPYIRATTNPDPDSFVAELIAWWIDQETGYAIPERSGVIRWFVRYRNELIWADSPEELRDQYPDLEPKSLTFIASSYKDNKIGMAKDPKYMSNLDALPLVEREQLKNGNWKIRPAAGDYFKAEWFGVLERAPEYCRWVRYWDRAATEPNPQNPDPDYTAGVKLGKDSEGNYYVGHVARDRKRPAGVMKLIKGTTRADSVRCAAVLEQDPAQAGKVEADMYITQLAGFEVHTVPKRTDKETAARPVSSMAEAGRVFLIRGAWNKAFLDELENFPKGAHDDQVDALSGAFNFLESNNVQPPAGETVEADENTYRPQRPTFVGTPDELRIRRRWNRLYG</sequence>
<organism evidence="3 4">
    <name type="scientific">Thauera sinica</name>
    <dbReference type="NCBI Taxonomy" id="2665146"/>
    <lineage>
        <taxon>Bacteria</taxon>
        <taxon>Pseudomonadati</taxon>
        <taxon>Pseudomonadota</taxon>
        <taxon>Betaproteobacteria</taxon>
        <taxon>Rhodocyclales</taxon>
        <taxon>Zoogloeaceae</taxon>
        <taxon>Thauera</taxon>
    </lineage>
</organism>
<dbReference type="Proteomes" id="UP001595974">
    <property type="component" value="Unassembled WGS sequence"/>
</dbReference>
<dbReference type="InterPro" id="IPR035421">
    <property type="entry name" value="Terminase_6C"/>
</dbReference>
<dbReference type="Pfam" id="PF17289">
    <property type="entry name" value="Terminase_6C"/>
    <property type="match status" value="1"/>
</dbReference>
<dbReference type="Gene3D" id="3.40.50.300">
    <property type="entry name" value="P-loop containing nucleotide triphosphate hydrolases"/>
    <property type="match status" value="1"/>
</dbReference>
<name>A0ABW1ARL3_9RHOO</name>
<keyword evidence="1" id="KW-1188">Viral release from host cell</keyword>
<dbReference type="RefSeq" id="WP_096447639.1">
    <property type="nucleotide sequence ID" value="NZ_JBHSOG010000042.1"/>
</dbReference>
<proteinExistence type="predicted"/>
<reference evidence="4" key="1">
    <citation type="journal article" date="2019" name="Int. J. Syst. Evol. Microbiol.">
        <title>The Global Catalogue of Microorganisms (GCM) 10K type strain sequencing project: providing services to taxonomists for standard genome sequencing and annotation.</title>
        <authorList>
            <consortium name="The Broad Institute Genomics Platform"/>
            <consortium name="The Broad Institute Genome Sequencing Center for Infectious Disease"/>
            <person name="Wu L."/>
            <person name="Ma J."/>
        </authorList>
    </citation>
    <scope>NUCLEOTIDE SEQUENCE [LARGE SCALE GENOMIC DNA]</scope>
    <source>
        <strain evidence="4">SHR3</strain>
    </source>
</reference>
<gene>
    <name evidence="3" type="primary">terL</name>
    <name evidence="3" type="ORF">ACFPTN_10475</name>
</gene>
<dbReference type="InterPro" id="IPR027417">
    <property type="entry name" value="P-loop_NTPase"/>
</dbReference>
<evidence type="ECO:0000313" key="3">
    <source>
        <dbReference type="EMBL" id="MFC5769797.1"/>
    </source>
</evidence>
<dbReference type="Pfam" id="PF03237">
    <property type="entry name" value="Terminase_6N"/>
    <property type="match status" value="1"/>
</dbReference>